<proteinExistence type="inferred from homology"/>
<feature type="compositionally biased region" description="Low complexity" evidence="5">
    <location>
        <begin position="40"/>
        <end position="60"/>
    </location>
</feature>
<keyword evidence="9" id="KW-1185">Reference proteome</keyword>
<dbReference type="InterPro" id="IPR000531">
    <property type="entry name" value="Beta-barrel_TonB"/>
</dbReference>
<accession>A0A840YU83</accession>
<evidence type="ECO:0000256" key="4">
    <source>
        <dbReference type="RuleBase" id="RU003357"/>
    </source>
</evidence>
<evidence type="ECO:0000313" key="8">
    <source>
        <dbReference type="EMBL" id="MBB5717201.1"/>
    </source>
</evidence>
<dbReference type="RefSeq" id="WP_184001000.1">
    <property type="nucleotide sequence ID" value="NZ_BAABIF010000004.1"/>
</dbReference>
<evidence type="ECO:0000256" key="2">
    <source>
        <dbReference type="ARBA" id="ARBA00023136"/>
    </source>
</evidence>
<protein>
    <submittedName>
        <fullName evidence="8">TonB-dependent receptor</fullName>
    </submittedName>
</protein>
<dbReference type="EMBL" id="JACIJI010000001">
    <property type="protein sequence ID" value="MBB5717201.1"/>
    <property type="molecule type" value="Genomic_DNA"/>
</dbReference>
<evidence type="ECO:0000259" key="7">
    <source>
        <dbReference type="Pfam" id="PF07715"/>
    </source>
</evidence>
<sequence>MVALGASLGISPVYAKPLQQQEAGAQSSQSGKAKGKRKQTSTVGTTQQAGTSGQAAADQAAASVPQSGDIVVTGFLESLRSAQSIKKNSAVIVDSITAEDIGALPDRSVTEALQRIPGVSINRFAAGVDPDHFSVEGSGVTIRGLTYTRSEINGNDAFSAGNGSGINFQDIPSELLAGVDVFKTPTASMIEGGIGGTVNLRTRLPFDQKKALLAGSLQMNYGDFAKKGSPVVSMLASNRWDTPIGEIGILGSFSYSQLYSRADRLGISSFRPRTVYSDGTRNDVIPFDGATEVGSILFPRGAVVGSQNFDRQRYGFSGALQWRSNDGSMEATFRFLRSDARQAWNENTIEIATDNVAANSDANGVPDSRARAGTSINYDDSGMFESGYITGPTGWRADQNSGNARTPAEGLQSNNIARQHTERNVVNDYTANFRWDMTDRLSMKLDYQHVDSFAQAMDNGLWISSYQDAYIKLNGNSLPDVQFLPPQNCESANFNTATNSCMGTPGTANYPSYYTGSHQSFLDPYNSFYRSAMDHYEYSDGNEDSIRADFNYRFPDNGFLKSVQVGGRYADRDQTARYSVYNWGRLSEQWGNNGPVWLDDPVNGAQLNGYVPNLFGDYFKGQAAFPGSPGRLYYSGNPATDYQDYINYATAINRQWEPTTTCSDGRVINGGWNPIISRCGNLPNSPFQPGEVNPQHWRNWATYVMANIDSTFSNGWELTGNVGVRYTNTRRSSFGYQQFANNANSLPTEAQCNEPIDPGQQASPFCTFSPEVRAQARAFLNGALNGNDKIVNYDYWLPSANFKLAVTDKLQFRLGYFKGVYAPQFGYTRNYFNITGLSTVANYDSSGNAIPNSYSIQTTTTAGNPLLLPTKSDNYDFTVGWYFSNVGHLTGALFYKRLTDVVTNSTQRIDLTNNGATFPAVVTQPVNSPDVGHVKGFELSYSQVYSFLPGFLKGLGLQATYTYVDSSGVPQSTLSATDPDVAAGRTSSITGTDFPLQGLSKHTINVTPFINIGPLELRAAYNWRSRYLLTIRDVITPFDPIFQEAYGQLDASATFTVTPHFKIGVQAVNLTNSITKTQAAVLDSAGKIQYVPRQWYTADSRFTILTRFTF</sequence>
<reference evidence="8 9" key="1">
    <citation type="submission" date="2020-08" db="EMBL/GenBank/DDBJ databases">
        <title>Genomic Encyclopedia of Type Strains, Phase IV (KMG-IV): sequencing the most valuable type-strain genomes for metagenomic binning, comparative biology and taxonomic classification.</title>
        <authorList>
            <person name="Goeker M."/>
        </authorList>
    </citation>
    <scope>NUCLEOTIDE SEQUENCE [LARGE SCALE GENOMIC DNA]</scope>
    <source>
        <strain evidence="8 9">DSM 27203</strain>
    </source>
</reference>
<dbReference type="PANTHER" id="PTHR40980">
    <property type="entry name" value="PLUG DOMAIN-CONTAINING PROTEIN"/>
    <property type="match status" value="1"/>
</dbReference>
<evidence type="ECO:0000256" key="5">
    <source>
        <dbReference type="SAM" id="MobiDB-lite"/>
    </source>
</evidence>
<name>A0A840YU83_9SPHN</name>
<dbReference type="InterPro" id="IPR037066">
    <property type="entry name" value="Plug_dom_sf"/>
</dbReference>
<dbReference type="InterPro" id="IPR012910">
    <property type="entry name" value="Plug_dom"/>
</dbReference>
<evidence type="ECO:0000256" key="1">
    <source>
        <dbReference type="ARBA" id="ARBA00004442"/>
    </source>
</evidence>
<dbReference type="AlphaFoldDB" id="A0A840YU83"/>
<evidence type="ECO:0000256" key="3">
    <source>
        <dbReference type="ARBA" id="ARBA00023237"/>
    </source>
</evidence>
<feature type="compositionally biased region" description="Low complexity" evidence="5">
    <location>
        <begin position="19"/>
        <end position="32"/>
    </location>
</feature>
<keyword evidence="3" id="KW-0998">Cell outer membrane</keyword>
<keyword evidence="2 4" id="KW-0472">Membrane</keyword>
<dbReference type="SUPFAM" id="SSF56935">
    <property type="entry name" value="Porins"/>
    <property type="match status" value="1"/>
</dbReference>
<evidence type="ECO:0000313" key="9">
    <source>
        <dbReference type="Proteomes" id="UP000554342"/>
    </source>
</evidence>
<gene>
    <name evidence="8" type="ORF">FHR23_000108</name>
</gene>
<organism evidence="8 9">
    <name type="scientific">Stakelama sediminis</name>
    <dbReference type="NCBI Taxonomy" id="463200"/>
    <lineage>
        <taxon>Bacteria</taxon>
        <taxon>Pseudomonadati</taxon>
        <taxon>Pseudomonadota</taxon>
        <taxon>Alphaproteobacteria</taxon>
        <taxon>Sphingomonadales</taxon>
        <taxon>Sphingomonadaceae</taxon>
        <taxon>Stakelama</taxon>
    </lineage>
</organism>
<keyword evidence="8" id="KW-0675">Receptor</keyword>
<dbReference type="Pfam" id="PF00593">
    <property type="entry name" value="TonB_dep_Rec_b-barrel"/>
    <property type="match status" value="1"/>
</dbReference>
<dbReference type="InterPro" id="IPR036942">
    <property type="entry name" value="Beta-barrel_TonB_sf"/>
</dbReference>
<feature type="region of interest" description="Disordered" evidence="5">
    <location>
        <begin position="18"/>
        <end position="60"/>
    </location>
</feature>
<comment type="similarity">
    <text evidence="4">Belongs to the TonB-dependent receptor family.</text>
</comment>
<dbReference type="Gene3D" id="2.40.170.20">
    <property type="entry name" value="TonB-dependent receptor, beta-barrel domain"/>
    <property type="match status" value="1"/>
</dbReference>
<dbReference type="InterPro" id="IPR010104">
    <property type="entry name" value="TonB_rcpt_bac"/>
</dbReference>
<dbReference type="PANTHER" id="PTHR40980:SF3">
    <property type="entry name" value="TONB-DEPENDENT RECEPTOR-LIKE BETA-BARREL DOMAIN-CONTAINING PROTEIN"/>
    <property type="match status" value="1"/>
</dbReference>
<dbReference type="NCBIfam" id="TIGR01782">
    <property type="entry name" value="TonB-Xanth-Caul"/>
    <property type="match status" value="1"/>
</dbReference>
<feature type="domain" description="TonB-dependent receptor-like beta-barrel" evidence="6">
    <location>
        <begin position="509"/>
        <end position="1070"/>
    </location>
</feature>
<dbReference type="Gene3D" id="2.170.130.10">
    <property type="entry name" value="TonB-dependent receptor, plug domain"/>
    <property type="match status" value="1"/>
</dbReference>
<dbReference type="GO" id="GO:0009279">
    <property type="term" value="C:cell outer membrane"/>
    <property type="evidence" value="ECO:0007669"/>
    <property type="project" value="UniProtKB-SubCell"/>
</dbReference>
<evidence type="ECO:0000259" key="6">
    <source>
        <dbReference type="Pfam" id="PF00593"/>
    </source>
</evidence>
<keyword evidence="4" id="KW-0798">TonB box</keyword>
<dbReference type="Proteomes" id="UP000554342">
    <property type="component" value="Unassembled WGS sequence"/>
</dbReference>
<comment type="subcellular location">
    <subcellularLocation>
        <location evidence="1 4">Cell outer membrane</location>
    </subcellularLocation>
</comment>
<feature type="domain" description="TonB-dependent receptor plug" evidence="7">
    <location>
        <begin position="87"/>
        <end position="197"/>
    </location>
</feature>
<comment type="caution">
    <text evidence="8">The sequence shown here is derived from an EMBL/GenBank/DDBJ whole genome shotgun (WGS) entry which is preliminary data.</text>
</comment>
<dbReference type="Pfam" id="PF07715">
    <property type="entry name" value="Plug"/>
    <property type="match status" value="1"/>
</dbReference>